<proteinExistence type="predicted"/>
<sequence length="362" mass="41452">MEYGVHSTRYTRLSDEQLYSMYRETAYSQLKEEEKLELIQETVNRDAMERGEIGSPEVRFINLPVNESGNSIDGVININRDMAVYGVQNYEYKGHVIHHNIDDYNIQTLNTAIHENIHCFQAQIIDGTIDTDDMKMRSEYQANDFTCSPVTLYGSTQLGCQYLVGESPMGYYMYYFQPTERDAYLGAEQKTGEILNQLTEKYGKEFSFEQYTKSVETTGFQIREQEAIKLFNNPNFKMDLSQVLQNQYFGTDKSVDSRTETMVKAEMIVSYNNLEQDFSMNKEEHIMSFDPTPVSLEEYNQSLRDPVNDNTISEDEAVNETAQMSENYLMAVENFQDLSTGDESMDDGGLVADGIEDGGIGL</sequence>
<gene>
    <name evidence="1" type="ORF">T1815_05261</name>
</gene>
<keyword evidence="2" id="KW-1185">Reference proteome</keyword>
<evidence type="ECO:0000313" key="2">
    <source>
        <dbReference type="Proteomes" id="UP000049472"/>
    </source>
</evidence>
<accession>A0A0M6WBL9</accession>
<dbReference type="AlphaFoldDB" id="A0A0M6WBL9"/>
<protein>
    <submittedName>
        <fullName evidence="1">Uncharacterized protein</fullName>
    </submittedName>
</protein>
<evidence type="ECO:0000313" key="1">
    <source>
        <dbReference type="EMBL" id="CRL33192.1"/>
    </source>
</evidence>
<organism evidence="1 2">
    <name type="scientific">Agathobacter rectalis</name>
    <dbReference type="NCBI Taxonomy" id="39491"/>
    <lineage>
        <taxon>Bacteria</taxon>
        <taxon>Bacillati</taxon>
        <taxon>Bacillota</taxon>
        <taxon>Clostridia</taxon>
        <taxon>Lachnospirales</taxon>
        <taxon>Lachnospiraceae</taxon>
        <taxon>Agathobacter</taxon>
    </lineage>
</organism>
<dbReference type="Proteomes" id="UP000049472">
    <property type="component" value="Unassembled WGS sequence"/>
</dbReference>
<reference evidence="2" key="1">
    <citation type="submission" date="2015-05" db="EMBL/GenBank/DDBJ databases">
        <authorList>
            <consortium name="Pathogen Informatics"/>
        </authorList>
    </citation>
    <scope>NUCLEOTIDE SEQUENCE [LARGE SCALE GENOMIC DNA]</scope>
    <source>
        <strain evidence="2">T1-815</strain>
    </source>
</reference>
<dbReference type="EMBL" id="CVRQ01000008">
    <property type="protein sequence ID" value="CRL33192.1"/>
    <property type="molecule type" value="Genomic_DNA"/>
</dbReference>
<name>A0A0M6WBL9_9FIRM</name>
<dbReference type="RefSeq" id="WP_055061021.1">
    <property type="nucleotide sequence ID" value="NZ_CVRQ01000008.1"/>
</dbReference>